<dbReference type="EC" id="2.1.1.-" evidence="4"/>
<dbReference type="RefSeq" id="WP_206681072.1">
    <property type="nucleotide sequence ID" value="NZ_JBHSXE010000001.1"/>
</dbReference>
<evidence type="ECO:0000256" key="1">
    <source>
        <dbReference type="ARBA" id="ARBA00022603"/>
    </source>
</evidence>
<organism evidence="4 5">
    <name type="scientific">Actinomadura yumaensis</name>
    <dbReference type="NCBI Taxonomy" id="111807"/>
    <lineage>
        <taxon>Bacteria</taxon>
        <taxon>Bacillati</taxon>
        <taxon>Actinomycetota</taxon>
        <taxon>Actinomycetes</taxon>
        <taxon>Streptosporangiales</taxon>
        <taxon>Thermomonosporaceae</taxon>
        <taxon>Actinomadura</taxon>
    </lineage>
</organism>
<gene>
    <name evidence="4" type="ORF">ACFQKB_02625</name>
</gene>
<evidence type="ECO:0000313" key="5">
    <source>
        <dbReference type="Proteomes" id="UP001596380"/>
    </source>
</evidence>
<comment type="caution">
    <text evidence="4">The sequence shown here is derived from an EMBL/GenBank/DDBJ whole genome shotgun (WGS) entry which is preliminary data.</text>
</comment>
<proteinExistence type="predicted"/>
<feature type="region of interest" description="Disordered" evidence="3">
    <location>
        <begin position="1"/>
        <end position="20"/>
    </location>
</feature>
<protein>
    <submittedName>
        <fullName evidence="4">Class I SAM-dependent methyltransferase</fullName>
        <ecNumber evidence="4">2.1.1.-</ecNumber>
    </submittedName>
</protein>
<dbReference type="Proteomes" id="UP001596380">
    <property type="component" value="Unassembled WGS sequence"/>
</dbReference>
<dbReference type="Pfam" id="PF13578">
    <property type="entry name" value="Methyltransf_24"/>
    <property type="match status" value="1"/>
</dbReference>
<sequence length="231" mass="24035">MTDTKASAGTAPPDGAAMPGDLRRAARAAKGFMPDAEGLALHAAALEYGTRLAGAGPLLEVGSYCGKSAIYLGAAARAAGTVVVTVDHHHGSEENQAGWEHHDPSLVDPSTGRMDTLPVFRKTIGAAGLEDVVVAVVGASRTVAAFWRTPLALLFIDGGHAEEHARADYEGWAHHIAVGGALAIHDVFADPADGGQAPYHLYLRALESGAFEERRAEGSLRILERTTSATP</sequence>
<dbReference type="GO" id="GO:0008168">
    <property type="term" value="F:methyltransferase activity"/>
    <property type="evidence" value="ECO:0007669"/>
    <property type="project" value="UniProtKB-KW"/>
</dbReference>
<dbReference type="InterPro" id="IPR029063">
    <property type="entry name" value="SAM-dependent_MTases_sf"/>
</dbReference>
<dbReference type="EMBL" id="JBHSXS010000001">
    <property type="protein sequence ID" value="MFC6878654.1"/>
    <property type="molecule type" value="Genomic_DNA"/>
</dbReference>
<evidence type="ECO:0000256" key="3">
    <source>
        <dbReference type="SAM" id="MobiDB-lite"/>
    </source>
</evidence>
<keyword evidence="1 4" id="KW-0489">Methyltransferase</keyword>
<dbReference type="PANTHER" id="PTHR40048:SF1">
    <property type="entry name" value="RHAMNOSYL O-METHYLTRANSFERASE"/>
    <property type="match status" value="1"/>
</dbReference>
<accession>A0ABW2CB37</accession>
<dbReference type="Gene3D" id="3.40.50.150">
    <property type="entry name" value="Vaccinia Virus protein VP39"/>
    <property type="match status" value="1"/>
</dbReference>
<dbReference type="GO" id="GO:0032259">
    <property type="term" value="P:methylation"/>
    <property type="evidence" value="ECO:0007669"/>
    <property type="project" value="UniProtKB-KW"/>
</dbReference>
<name>A0ABW2CB37_9ACTN</name>
<dbReference type="SUPFAM" id="SSF53335">
    <property type="entry name" value="S-adenosyl-L-methionine-dependent methyltransferases"/>
    <property type="match status" value="1"/>
</dbReference>
<dbReference type="PANTHER" id="PTHR40048">
    <property type="entry name" value="RHAMNOSYL O-METHYLTRANSFERASE"/>
    <property type="match status" value="1"/>
</dbReference>
<keyword evidence="2 4" id="KW-0808">Transferase</keyword>
<evidence type="ECO:0000313" key="4">
    <source>
        <dbReference type="EMBL" id="MFC6878654.1"/>
    </source>
</evidence>
<reference evidence="5" key="1">
    <citation type="journal article" date="2019" name="Int. J. Syst. Evol. Microbiol.">
        <title>The Global Catalogue of Microorganisms (GCM) 10K type strain sequencing project: providing services to taxonomists for standard genome sequencing and annotation.</title>
        <authorList>
            <consortium name="The Broad Institute Genomics Platform"/>
            <consortium name="The Broad Institute Genome Sequencing Center for Infectious Disease"/>
            <person name="Wu L."/>
            <person name="Ma J."/>
        </authorList>
    </citation>
    <scope>NUCLEOTIDE SEQUENCE [LARGE SCALE GENOMIC DNA]</scope>
    <source>
        <strain evidence="5">JCM 3369</strain>
    </source>
</reference>
<evidence type="ECO:0000256" key="2">
    <source>
        <dbReference type="ARBA" id="ARBA00022679"/>
    </source>
</evidence>
<keyword evidence="5" id="KW-1185">Reference proteome</keyword>